<organism evidence="1 2">
    <name type="scientific">Candidatus Thiomargarita nelsonii</name>
    <dbReference type="NCBI Taxonomy" id="1003181"/>
    <lineage>
        <taxon>Bacteria</taxon>
        <taxon>Pseudomonadati</taxon>
        <taxon>Pseudomonadota</taxon>
        <taxon>Gammaproteobacteria</taxon>
        <taxon>Thiotrichales</taxon>
        <taxon>Thiotrichaceae</taxon>
        <taxon>Thiomargarita</taxon>
    </lineage>
</organism>
<dbReference type="Proteomes" id="UP000076962">
    <property type="component" value="Unassembled WGS sequence"/>
</dbReference>
<comment type="caution">
    <text evidence="1">The sequence shown here is derived from an EMBL/GenBank/DDBJ whole genome shotgun (WGS) entry which is preliminary data.</text>
</comment>
<name>A0A176RU81_9GAMM</name>
<accession>A0A176RU81</accession>
<dbReference type="EMBL" id="LUTY01002862">
    <property type="protein sequence ID" value="OAD19291.1"/>
    <property type="molecule type" value="Genomic_DNA"/>
</dbReference>
<evidence type="ECO:0000313" key="1">
    <source>
        <dbReference type="EMBL" id="OAD19291.1"/>
    </source>
</evidence>
<protein>
    <submittedName>
        <fullName evidence="1">Uncharacterized protein</fullName>
    </submittedName>
</protein>
<dbReference type="AlphaFoldDB" id="A0A176RU81"/>
<reference evidence="1 2" key="1">
    <citation type="submission" date="2016-05" db="EMBL/GenBank/DDBJ databases">
        <title>Single-cell genome of chain-forming Candidatus Thiomargarita nelsonii and comparison to other large sulfur-oxidizing bacteria.</title>
        <authorList>
            <person name="Winkel M."/>
            <person name="Salman V."/>
            <person name="Woyke T."/>
            <person name="Schulz-Vogt H."/>
            <person name="Richter M."/>
            <person name="Flood B."/>
            <person name="Bailey J."/>
            <person name="Amann R."/>
            <person name="Mussmann M."/>
        </authorList>
    </citation>
    <scope>NUCLEOTIDE SEQUENCE [LARGE SCALE GENOMIC DNA]</scope>
    <source>
        <strain evidence="1 2">THI036</strain>
    </source>
</reference>
<keyword evidence="2" id="KW-1185">Reference proteome</keyword>
<evidence type="ECO:0000313" key="2">
    <source>
        <dbReference type="Proteomes" id="UP000076962"/>
    </source>
</evidence>
<gene>
    <name evidence="1" type="ORF">THIOM_005079</name>
</gene>
<sequence length="69" mass="7982">MVNIKSVQRRHIFTNQADWSYIKDKPITPAILNIKRGVFLSGVQGVYCTPICNFYNLQRHAGYLSPRRS</sequence>
<proteinExistence type="predicted"/>